<evidence type="ECO:0000313" key="3">
    <source>
        <dbReference type="Proteomes" id="UP000548632"/>
    </source>
</evidence>
<proteinExistence type="predicted"/>
<accession>A0A839HE50</accession>
<dbReference type="EMBL" id="JABVCQ010000001">
    <property type="protein sequence ID" value="MBB1124722.1"/>
    <property type="molecule type" value="Genomic_DNA"/>
</dbReference>
<comment type="caution">
    <text evidence="2">The sequence shown here is derived from an EMBL/GenBank/DDBJ whole genome shotgun (WGS) entry which is preliminary data.</text>
</comment>
<keyword evidence="3" id="KW-1185">Reference proteome</keyword>
<sequence>MKTASDLTTIPTSLTTEPAILQALELANRESWSEDELDDVEKREMWLGDQRYLHEQLEWAELRRIEAEQRGIEKWRIEGEIKGRLEGETKDKAELLLRLLNRRFDAVPDALVLRIETATTEQLNLWTERLIETAAIQDVFVEEVRVTVIADPSTCDATHGV</sequence>
<organism evidence="2 3">
    <name type="scientific">Thiospirillum jenense</name>
    <dbReference type="NCBI Taxonomy" id="1653858"/>
    <lineage>
        <taxon>Bacteria</taxon>
        <taxon>Pseudomonadati</taxon>
        <taxon>Pseudomonadota</taxon>
        <taxon>Gammaproteobacteria</taxon>
        <taxon>Chromatiales</taxon>
        <taxon>Chromatiaceae</taxon>
        <taxon>Thiospirillum</taxon>
    </lineage>
</organism>
<evidence type="ECO:0000313" key="2">
    <source>
        <dbReference type="EMBL" id="MBB1124722.1"/>
    </source>
</evidence>
<reference evidence="2 3" key="1">
    <citation type="journal article" date="2020" name="Arch. Microbiol.">
        <title>The genome sequence of the giant phototrophic gammaproteobacterium Thiospirillum jenense gives insight into its physiological properties and phylogenetic relationships.</title>
        <authorList>
            <person name="Imhoff J.F."/>
            <person name="Meyer T.E."/>
            <person name="Kyndt J.A."/>
        </authorList>
    </citation>
    <scope>NUCLEOTIDE SEQUENCE [LARGE SCALE GENOMIC DNA]</scope>
    <source>
        <strain evidence="2 3">DSM 216</strain>
    </source>
</reference>
<feature type="domain" description="DUF4351" evidence="1">
    <location>
        <begin position="86"/>
        <end position="138"/>
    </location>
</feature>
<dbReference type="InterPro" id="IPR025587">
    <property type="entry name" value="DUF4351"/>
</dbReference>
<protein>
    <submittedName>
        <fullName evidence="2">DUF4351 domain-containing protein</fullName>
    </submittedName>
</protein>
<name>A0A839HE50_9GAMM</name>
<dbReference type="Proteomes" id="UP000548632">
    <property type="component" value="Unassembled WGS sequence"/>
</dbReference>
<dbReference type="RefSeq" id="WP_182581821.1">
    <property type="nucleotide sequence ID" value="NZ_JABVCQ010000001.1"/>
</dbReference>
<dbReference type="PANTHER" id="PTHR35586:SF1">
    <property type="entry name" value="SLL1691 PROTEIN"/>
    <property type="match status" value="1"/>
</dbReference>
<dbReference type="AlphaFoldDB" id="A0A839HE50"/>
<gene>
    <name evidence="2" type="ORF">HUK38_00565</name>
</gene>
<evidence type="ECO:0000259" key="1">
    <source>
        <dbReference type="Pfam" id="PF14261"/>
    </source>
</evidence>
<dbReference type="PANTHER" id="PTHR35586">
    <property type="entry name" value="SLL1691 PROTEIN"/>
    <property type="match status" value="1"/>
</dbReference>
<dbReference type="Pfam" id="PF14261">
    <property type="entry name" value="DUF4351"/>
    <property type="match status" value="1"/>
</dbReference>